<protein>
    <recommendedName>
        <fullName evidence="4">4-amino-4-deoxy-L-arabinose transferase</fullName>
    </recommendedName>
</protein>
<dbReference type="AlphaFoldDB" id="A0A1K2IFP2"/>
<keyword evidence="3" id="KW-1185">Reference proteome</keyword>
<accession>A0A1K2IFP2</accession>
<feature type="transmembrane region" description="Helical" evidence="1">
    <location>
        <begin position="169"/>
        <end position="198"/>
    </location>
</feature>
<dbReference type="OrthoDB" id="104925at2"/>
<reference evidence="3" key="1">
    <citation type="submission" date="2016-10" db="EMBL/GenBank/DDBJ databases">
        <authorList>
            <person name="Varghese N."/>
            <person name="Submissions S."/>
        </authorList>
    </citation>
    <scope>NUCLEOTIDE SEQUENCE [LARGE SCALE GENOMIC DNA]</scope>
    <source>
        <strain evidence="3">SUR2</strain>
    </source>
</reference>
<dbReference type="STRING" id="1612149.SAMN05216324_102214"/>
<feature type="transmembrane region" description="Helical" evidence="1">
    <location>
        <begin position="6"/>
        <end position="23"/>
    </location>
</feature>
<keyword evidence="1" id="KW-0472">Membrane</keyword>
<feature type="transmembrane region" description="Helical" evidence="1">
    <location>
        <begin position="204"/>
        <end position="223"/>
    </location>
</feature>
<name>A0A1K2IFP2_9FLAO</name>
<dbReference type="Proteomes" id="UP000182034">
    <property type="component" value="Unassembled WGS sequence"/>
</dbReference>
<evidence type="ECO:0000313" key="2">
    <source>
        <dbReference type="EMBL" id="SFZ91233.1"/>
    </source>
</evidence>
<feature type="transmembrane region" description="Helical" evidence="1">
    <location>
        <begin position="58"/>
        <end position="79"/>
    </location>
</feature>
<feature type="transmembrane region" description="Helical" evidence="1">
    <location>
        <begin position="324"/>
        <end position="342"/>
    </location>
</feature>
<gene>
    <name evidence="2" type="ORF">SAMN05216324_102214</name>
</gene>
<evidence type="ECO:0000256" key="1">
    <source>
        <dbReference type="SAM" id="Phobius"/>
    </source>
</evidence>
<evidence type="ECO:0008006" key="4">
    <source>
        <dbReference type="Google" id="ProtNLM"/>
    </source>
</evidence>
<keyword evidence="1" id="KW-1133">Transmembrane helix</keyword>
<evidence type="ECO:0000313" key="3">
    <source>
        <dbReference type="Proteomes" id="UP000182034"/>
    </source>
</evidence>
<feature type="transmembrane region" description="Helical" evidence="1">
    <location>
        <begin position="293"/>
        <end position="312"/>
    </location>
</feature>
<dbReference type="RefSeq" id="WP_072407343.1">
    <property type="nucleotide sequence ID" value="NZ_FPKW01000002.1"/>
</dbReference>
<feature type="transmembrane region" description="Helical" evidence="1">
    <location>
        <begin position="259"/>
        <end position="281"/>
    </location>
</feature>
<organism evidence="2 3">
    <name type="scientific">Chryseobacterium limigenitum</name>
    <dbReference type="NCBI Taxonomy" id="1612149"/>
    <lineage>
        <taxon>Bacteria</taxon>
        <taxon>Pseudomonadati</taxon>
        <taxon>Bacteroidota</taxon>
        <taxon>Flavobacteriia</taxon>
        <taxon>Flavobacteriales</taxon>
        <taxon>Weeksellaceae</taxon>
        <taxon>Chryseobacterium group</taxon>
        <taxon>Chryseobacterium</taxon>
    </lineage>
</organism>
<dbReference type="EMBL" id="FPKW01000002">
    <property type="protein sequence ID" value="SFZ91233.1"/>
    <property type="molecule type" value="Genomic_DNA"/>
</dbReference>
<keyword evidence="1" id="KW-0812">Transmembrane</keyword>
<feature type="transmembrane region" description="Helical" evidence="1">
    <location>
        <begin position="115"/>
        <end position="134"/>
    </location>
</feature>
<sequence>MKNFIISASVFFGICAVYFLLMISKTEGNFTYILDDAYIHLAMAKNFALHGVWGMTKYSFSSSSSSPIFTFILSVLINIFGNNELIPLIFNIVISSLIIFFLNKYYTIFFDKTKHIIIAILFTLLFAVLHLQIFTGMEHSLQVFIIVVNIFYFQKWIKSEFKDQLSSYWFYFTILLLGLVRFESMFYFASLAFVFFLIKRFKEAFLVLILGFVPILVFGYFNYHQDGYFFPNSVVVKGTLFSFSGNYIEQIKEIVLRKIILNVKFYQVALLPLLIGFVLIYNDYKRKLNFQKIIINNFLILAWSFTLVLQCVFGEFKGPFRYEAYLLTAFSMIVIPRLKSFFINPLSELKKEKFTGAILIVNFILLIYKFCFAHLLITQGSENIYEQQIQSARFLKKYYNNSNVVANDIGAICYFSDIHLLDFVGLGSTEMIPFSKKGAVMDNRFKNYLTKYCKENNYQIAIAYEEWLKGQTPENWKKVAVLTIKNNVVVGQDHVFIYSIDPRIHESLKQNVKDFKWNKNVDVRIIE</sequence>
<feature type="transmembrane region" description="Helical" evidence="1">
    <location>
        <begin position="85"/>
        <end position="103"/>
    </location>
</feature>
<proteinExistence type="predicted"/>
<feature type="transmembrane region" description="Helical" evidence="1">
    <location>
        <begin position="354"/>
        <end position="377"/>
    </location>
</feature>